<feature type="transmembrane region" description="Helical" evidence="10">
    <location>
        <begin position="6"/>
        <end position="28"/>
    </location>
</feature>
<dbReference type="PATRIC" id="fig|1236046.5.peg.135"/>
<keyword evidence="5 10" id="KW-1133">Transmembrane helix</keyword>
<comment type="caution">
    <text evidence="11">The sequence shown here is derived from an EMBL/GenBank/DDBJ whole genome shotgun (WGS) entry which is preliminary data.</text>
</comment>
<dbReference type="Pfam" id="PF02660">
    <property type="entry name" value="G3P_acyltransf"/>
    <property type="match status" value="1"/>
</dbReference>
<evidence type="ECO:0000256" key="2">
    <source>
        <dbReference type="ARBA" id="ARBA00022516"/>
    </source>
</evidence>
<evidence type="ECO:0000313" key="12">
    <source>
        <dbReference type="Proteomes" id="UP000055014"/>
    </source>
</evidence>
<dbReference type="UniPathway" id="UPA00085"/>
<evidence type="ECO:0000256" key="5">
    <source>
        <dbReference type="ARBA" id="ARBA00022989"/>
    </source>
</evidence>
<dbReference type="AlphaFoldDB" id="A0A101HWU3"/>
<keyword evidence="1 10" id="KW-1003">Cell membrane</keyword>
<evidence type="ECO:0000256" key="3">
    <source>
        <dbReference type="ARBA" id="ARBA00022679"/>
    </source>
</evidence>
<keyword evidence="8 10" id="KW-0594">Phospholipid biosynthesis</keyword>
<evidence type="ECO:0000256" key="8">
    <source>
        <dbReference type="ARBA" id="ARBA00023209"/>
    </source>
</evidence>
<dbReference type="EC" id="2.3.1.275" evidence="10"/>
<keyword evidence="6 10" id="KW-0443">Lipid metabolism</keyword>
<dbReference type="PANTHER" id="PTHR30309">
    <property type="entry name" value="INNER MEMBRANE PROTEIN YGIH"/>
    <property type="match status" value="1"/>
</dbReference>
<dbReference type="GO" id="GO:0005886">
    <property type="term" value="C:plasma membrane"/>
    <property type="evidence" value="ECO:0007669"/>
    <property type="project" value="UniProtKB-SubCell"/>
</dbReference>
<dbReference type="SMART" id="SM01207">
    <property type="entry name" value="G3P_acyltransf"/>
    <property type="match status" value="1"/>
</dbReference>
<feature type="transmembrane region" description="Helical" evidence="10">
    <location>
        <begin position="49"/>
        <end position="70"/>
    </location>
</feature>
<feature type="transmembrane region" description="Helical" evidence="10">
    <location>
        <begin position="144"/>
        <end position="169"/>
    </location>
</feature>
<keyword evidence="9 10" id="KW-1208">Phospholipid metabolism</keyword>
<comment type="subcellular location">
    <subcellularLocation>
        <location evidence="10">Cell membrane</location>
        <topology evidence="10">Multi-pass membrane protein</topology>
    </subcellularLocation>
</comment>
<dbReference type="GO" id="GO:0043772">
    <property type="term" value="F:acyl-phosphate glycerol-3-phosphate acyltransferase activity"/>
    <property type="evidence" value="ECO:0007669"/>
    <property type="project" value="UniProtKB-UniRule"/>
</dbReference>
<comment type="pathway">
    <text evidence="10">Lipid metabolism; phospholipid metabolism.</text>
</comment>
<dbReference type="InterPro" id="IPR003811">
    <property type="entry name" value="G3P_acylTferase_PlsY"/>
</dbReference>
<comment type="similarity">
    <text evidence="10">Belongs to the PlsY family.</text>
</comment>
<evidence type="ECO:0000256" key="9">
    <source>
        <dbReference type="ARBA" id="ARBA00023264"/>
    </source>
</evidence>
<evidence type="ECO:0000256" key="10">
    <source>
        <dbReference type="HAMAP-Rule" id="MF_01043"/>
    </source>
</evidence>
<dbReference type="PANTHER" id="PTHR30309:SF0">
    <property type="entry name" value="GLYCEROL-3-PHOSPHATE ACYLTRANSFERASE-RELATED"/>
    <property type="match status" value="1"/>
</dbReference>
<evidence type="ECO:0000313" key="11">
    <source>
        <dbReference type="EMBL" id="KUK84573.1"/>
    </source>
</evidence>
<organism evidence="11 12">
    <name type="scientific">Mesotoga infera</name>
    <dbReference type="NCBI Taxonomy" id="1236046"/>
    <lineage>
        <taxon>Bacteria</taxon>
        <taxon>Thermotogati</taxon>
        <taxon>Thermotogota</taxon>
        <taxon>Thermotogae</taxon>
        <taxon>Kosmotogales</taxon>
        <taxon>Kosmotogaceae</taxon>
        <taxon>Mesotoga</taxon>
    </lineage>
</organism>
<proteinExistence type="inferred from homology"/>
<gene>
    <name evidence="10" type="primary">plsY</name>
    <name evidence="11" type="ORF">XE02_1646</name>
</gene>
<evidence type="ECO:0000256" key="7">
    <source>
        <dbReference type="ARBA" id="ARBA00023136"/>
    </source>
</evidence>
<name>A0A101HWU3_9BACT</name>
<protein>
    <recommendedName>
        <fullName evidence="10">Glycerol-3-phosphate acyltransferase</fullName>
    </recommendedName>
    <alternativeName>
        <fullName evidence="10">Acyl-PO4 G3P acyltransferase</fullName>
    </alternativeName>
    <alternativeName>
        <fullName evidence="10">Acyl-phosphate--glycerol-3-phosphate acyltransferase</fullName>
    </alternativeName>
    <alternativeName>
        <fullName evidence="10">G3P acyltransferase</fullName>
        <shortName evidence="10">GPAT</shortName>
        <ecNumber evidence="10">2.3.1.275</ecNumber>
    </alternativeName>
    <alternativeName>
        <fullName evidence="10">Lysophosphatidic acid synthase</fullName>
        <shortName evidence="10">LPA synthase</shortName>
    </alternativeName>
</protein>
<evidence type="ECO:0000256" key="1">
    <source>
        <dbReference type="ARBA" id="ARBA00022475"/>
    </source>
</evidence>
<comment type="subunit">
    <text evidence="10">Probably interacts with PlsX.</text>
</comment>
<keyword evidence="7 10" id="KW-0472">Membrane</keyword>
<keyword evidence="11" id="KW-0012">Acyltransferase</keyword>
<feature type="transmembrane region" description="Helical" evidence="10">
    <location>
        <begin position="76"/>
        <end position="97"/>
    </location>
</feature>
<feature type="transmembrane region" description="Helical" evidence="10">
    <location>
        <begin position="117"/>
        <end position="138"/>
    </location>
</feature>
<keyword evidence="4 10" id="KW-0812">Transmembrane</keyword>
<dbReference type="NCBIfam" id="TIGR00023">
    <property type="entry name" value="glycerol-3-phosphate 1-O-acyltransferase PlsY"/>
    <property type="match status" value="1"/>
</dbReference>
<comment type="function">
    <text evidence="10">Catalyzes the transfer of an acyl group from acyl-phosphate (acyl-PO(4)) to glycerol-3-phosphate (G3P) to form lysophosphatidic acid (LPA). This enzyme utilizes acyl-phosphate as fatty acyl donor, but not acyl-CoA or acyl-ACP.</text>
</comment>
<dbReference type="GO" id="GO:0008654">
    <property type="term" value="P:phospholipid biosynthetic process"/>
    <property type="evidence" value="ECO:0007669"/>
    <property type="project" value="UniProtKB-UniRule"/>
</dbReference>
<dbReference type="Proteomes" id="UP000055014">
    <property type="component" value="Unassembled WGS sequence"/>
</dbReference>
<keyword evidence="3 10" id="KW-0808">Transferase</keyword>
<evidence type="ECO:0000256" key="4">
    <source>
        <dbReference type="ARBA" id="ARBA00022692"/>
    </source>
</evidence>
<accession>A0A101HWU3</accession>
<sequence>MRYVLFALIGYIMGSIPFSFIVPLVRGVNITKVGSGNVGGTNVLRNMGGYAGAIAMILDGLKAFIPVIIARAVFGVSLAEGMMIGFFAAVGHSYSIFLKFRGGKAVACTVGTLSGTLPWYVAIFFGIWIPIVLVTQYVSLASVLALAILSGILFLTEGFAVGLWMLAFFGFSLYRHRKNVAALLRGEERKTDLIAAFRRKHNEMQDR</sequence>
<evidence type="ECO:0000256" key="6">
    <source>
        <dbReference type="ARBA" id="ARBA00023098"/>
    </source>
</evidence>
<dbReference type="EMBL" id="LGGW01000247">
    <property type="protein sequence ID" value="KUK84573.1"/>
    <property type="molecule type" value="Genomic_DNA"/>
</dbReference>
<keyword evidence="2 10" id="KW-0444">Lipid biosynthesis</keyword>
<reference evidence="12" key="1">
    <citation type="journal article" date="2015" name="MBio">
        <title>Genome-Resolved Metagenomic Analysis Reveals Roles for Candidate Phyla and Other Microbial Community Members in Biogeochemical Transformations in Oil Reservoirs.</title>
        <authorList>
            <person name="Hu P."/>
            <person name="Tom L."/>
            <person name="Singh A."/>
            <person name="Thomas B.C."/>
            <person name="Baker B.J."/>
            <person name="Piceno Y.M."/>
            <person name="Andersen G.L."/>
            <person name="Banfield J.F."/>
        </authorList>
    </citation>
    <scope>NUCLEOTIDE SEQUENCE [LARGE SCALE GENOMIC DNA]</scope>
</reference>
<dbReference type="HAMAP" id="MF_01043">
    <property type="entry name" value="PlsY"/>
    <property type="match status" value="1"/>
</dbReference>
<comment type="catalytic activity">
    <reaction evidence="10">
        <text>an acyl phosphate + sn-glycerol 3-phosphate = a 1-acyl-sn-glycero-3-phosphate + phosphate</text>
        <dbReference type="Rhea" id="RHEA:34075"/>
        <dbReference type="ChEBI" id="CHEBI:43474"/>
        <dbReference type="ChEBI" id="CHEBI:57597"/>
        <dbReference type="ChEBI" id="CHEBI:57970"/>
        <dbReference type="ChEBI" id="CHEBI:59918"/>
        <dbReference type="EC" id="2.3.1.275"/>
    </reaction>
</comment>